<gene>
    <name evidence="4" type="ORF">HELGO_WM1967</name>
</gene>
<dbReference type="Pfam" id="PF13505">
    <property type="entry name" value="OMP_b-brl"/>
    <property type="match status" value="1"/>
</dbReference>
<feature type="signal peptide" evidence="2">
    <location>
        <begin position="1"/>
        <end position="19"/>
    </location>
</feature>
<evidence type="ECO:0000256" key="1">
    <source>
        <dbReference type="ARBA" id="ARBA00022729"/>
    </source>
</evidence>
<keyword evidence="1 2" id="KW-0732">Signal</keyword>
<dbReference type="AlphaFoldDB" id="A0A6S6U1C7"/>
<feature type="chain" id="PRO_5028251889" description="Outer membrane protein beta-barrel domain-containing protein" evidence="2">
    <location>
        <begin position="20"/>
        <end position="202"/>
    </location>
</feature>
<feature type="domain" description="Outer membrane protein beta-barrel" evidence="3">
    <location>
        <begin position="40"/>
        <end position="202"/>
    </location>
</feature>
<dbReference type="InterPro" id="IPR027385">
    <property type="entry name" value="Beta-barrel_OMP"/>
</dbReference>
<protein>
    <recommendedName>
        <fullName evidence="3">Outer membrane protein beta-barrel domain-containing protein</fullName>
    </recommendedName>
</protein>
<dbReference type="SUPFAM" id="SSF56925">
    <property type="entry name" value="OMPA-like"/>
    <property type="match status" value="1"/>
</dbReference>
<dbReference type="InterPro" id="IPR011250">
    <property type="entry name" value="OMP/PagP_B-barrel"/>
</dbReference>
<sequence length="202" mass="22205">MNIKLSLSALLLSTTIAMAGGDLAEVEPKINIPEIKIPEVSTSGFYAGLGYSCMQLMTDTPDEEFMGNGISVNVGYNVNPFLAVEARYTRSLDDINYKTWNIDEDMEDSSLSNTAIYLKPQFAIGGFGMYGLVGYGQTKLDNGIDTFTENGFQYGIGTNFTVMDTEFFVDYRRLYDADDFDGGAQGQDVATNSFTLGVNYNF</sequence>
<reference evidence="4" key="1">
    <citation type="submission" date="2020-01" db="EMBL/GenBank/DDBJ databases">
        <authorList>
            <person name="Meier V. D."/>
            <person name="Meier V D."/>
        </authorList>
    </citation>
    <scope>NUCLEOTIDE SEQUENCE</scope>
    <source>
        <strain evidence="4">HLG_WM_MAG_01</strain>
    </source>
</reference>
<evidence type="ECO:0000259" key="3">
    <source>
        <dbReference type="Pfam" id="PF13505"/>
    </source>
</evidence>
<organism evidence="4">
    <name type="scientific">uncultured Sulfurovum sp</name>
    <dbReference type="NCBI Taxonomy" id="269237"/>
    <lineage>
        <taxon>Bacteria</taxon>
        <taxon>Pseudomonadati</taxon>
        <taxon>Campylobacterota</taxon>
        <taxon>Epsilonproteobacteria</taxon>
        <taxon>Campylobacterales</taxon>
        <taxon>Sulfurovaceae</taxon>
        <taxon>Sulfurovum</taxon>
        <taxon>environmental samples</taxon>
    </lineage>
</organism>
<dbReference type="EMBL" id="CACVAS010000170">
    <property type="protein sequence ID" value="CAA6828375.1"/>
    <property type="molecule type" value="Genomic_DNA"/>
</dbReference>
<proteinExistence type="predicted"/>
<evidence type="ECO:0000313" key="4">
    <source>
        <dbReference type="EMBL" id="CAA6828375.1"/>
    </source>
</evidence>
<name>A0A6S6U1C7_9BACT</name>
<accession>A0A6S6U1C7</accession>
<dbReference type="Gene3D" id="2.40.160.20">
    <property type="match status" value="1"/>
</dbReference>
<evidence type="ECO:0000256" key="2">
    <source>
        <dbReference type="SAM" id="SignalP"/>
    </source>
</evidence>